<accession>A0ABU0TRD5</accession>
<gene>
    <name evidence="2" type="ORF">QE412_000803</name>
</gene>
<keyword evidence="3" id="KW-1185">Reference proteome</keyword>
<evidence type="ECO:0000256" key="1">
    <source>
        <dbReference type="SAM" id="MobiDB-lite"/>
    </source>
</evidence>
<evidence type="ECO:0000313" key="2">
    <source>
        <dbReference type="EMBL" id="MDQ1122230.1"/>
    </source>
</evidence>
<proteinExistence type="predicted"/>
<evidence type="ECO:0000313" key="3">
    <source>
        <dbReference type="Proteomes" id="UP001226691"/>
    </source>
</evidence>
<dbReference type="EMBL" id="JAUTBF010000001">
    <property type="protein sequence ID" value="MDQ1122230.1"/>
    <property type="molecule type" value="Genomic_DNA"/>
</dbReference>
<dbReference type="Proteomes" id="UP001226691">
    <property type="component" value="Unassembled WGS sequence"/>
</dbReference>
<name>A0ABU0TRD5_MICTR</name>
<organism evidence="2 3">
    <name type="scientific">Microbacterium trichothecenolyticum</name>
    <name type="common">Aureobacterium trichothecenolyticum</name>
    <dbReference type="NCBI Taxonomy" id="69370"/>
    <lineage>
        <taxon>Bacteria</taxon>
        <taxon>Bacillati</taxon>
        <taxon>Actinomycetota</taxon>
        <taxon>Actinomycetes</taxon>
        <taxon>Micrococcales</taxon>
        <taxon>Microbacteriaceae</taxon>
        <taxon>Microbacterium</taxon>
    </lineage>
</organism>
<sequence>MAVIVAVVYLIVTSGILSLIFDSDVESGGGERPTAHASSGEIRLSV</sequence>
<feature type="region of interest" description="Disordered" evidence="1">
    <location>
        <begin position="25"/>
        <end position="46"/>
    </location>
</feature>
<comment type="caution">
    <text evidence="2">The sequence shown here is derived from an EMBL/GenBank/DDBJ whole genome shotgun (WGS) entry which is preliminary data.</text>
</comment>
<reference evidence="2 3" key="1">
    <citation type="submission" date="2023-07" db="EMBL/GenBank/DDBJ databases">
        <title>Functional and genomic diversity of the sorghum phyllosphere microbiome.</title>
        <authorList>
            <person name="Shade A."/>
        </authorList>
    </citation>
    <scope>NUCLEOTIDE SEQUENCE [LARGE SCALE GENOMIC DNA]</scope>
    <source>
        <strain evidence="2 3">SORGH_AS_1207</strain>
    </source>
</reference>
<dbReference type="RefSeq" id="WP_307480435.1">
    <property type="nucleotide sequence ID" value="NZ_JAUTBF010000001.1"/>
</dbReference>
<protein>
    <submittedName>
        <fullName evidence="2">Uncharacterized protein</fullName>
    </submittedName>
</protein>